<feature type="coiled-coil region" evidence="1">
    <location>
        <begin position="119"/>
        <end position="154"/>
    </location>
</feature>
<feature type="coiled-coil region" evidence="1">
    <location>
        <begin position="221"/>
        <end position="312"/>
    </location>
</feature>
<feature type="coiled-coil region" evidence="1">
    <location>
        <begin position="676"/>
        <end position="749"/>
    </location>
</feature>
<evidence type="ECO:0000313" key="3">
    <source>
        <dbReference type="EMBL" id="KAK8895785.1"/>
    </source>
</evidence>
<evidence type="ECO:0008006" key="5">
    <source>
        <dbReference type="Google" id="ProtNLM"/>
    </source>
</evidence>
<dbReference type="PANTHER" id="PTHR45615:SF40">
    <property type="entry name" value="MYOSIN HEAVY CHAIN, NON-MUSCLE"/>
    <property type="match status" value="1"/>
</dbReference>
<dbReference type="Proteomes" id="UP001470230">
    <property type="component" value="Unassembled WGS sequence"/>
</dbReference>
<protein>
    <recommendedName>
        <fullName evidence="5">Viral A-type inclusion protein</fullName>
    </recommendedName>
</protein>
<keyword evidence="1" id="KW-0175">Coiled coil</keyword>
<gene>
    <name evidence="3" type="ORF">M9Y10_013670</name>
</gene>
<dbReference type="Gene3D" id="1.20.5.1160">
    <property type="entry name" value="Vasodilator-stimulated phosphoprotein"/>
    <property type="match status" value="1"/>
</dbReference>
<accession>A0ABR2KXH6</accession>
<dbReference type="EMBL" id="JAPFFF010000002">
    <property type="protein sequence ID" value="KAK8895785.1"/>
    <property type="molecule type" value="Genomic_DNA"/>
</dbReference>
<comment type="caution">
    <text evidence="3">The sequence shown here is derived from an EMBL/GenBank/DDBJ whole genome shotgun (WGS) entry which is preliminary data.</text>
</comment>
<feature type="compositionally biased region" description="Polar residues" evidence="2">
    <location>
        <begin position="1"/>
        <end position="26"/>
    </location>
</feature>
<feature type="coiled-coil region" evidence="1">
    <location>
        <begin position="348"/>
        <end position="410"/>
    </location>
</feature>
<dbReference type="Gene3D" id="1.20.5.1700">
    <property type="match status" value="1"/>
</dbReference>
<keyword evidence="4" id="KW-1185">Reference proteome</keyword>
<organism evidence="3 4">
    <name type="scientific">Tritrichomonas musculus</name>
    <dbReference type="NCBI Taxonomy" id="1915356"/>
    <lineage>
        <taxon>Eukaryota</taxon>
        <taxon>Metamonada</taxon>
        <taxon>Parabasalia</taxon>
        <taxon>Tritrichomonadida</taxon>
        <taxon>Tritrichomonadidae</taxon>
        <taxon>Tritrichomonas</taxon>
    </lineage>
</organism>
<dbReference type="PANTHER" id="PTHR45615">
    <property type="entry name" value="MYOSIN HEAVY CHAIN, NON-MUSCLE"/>
    <property type="match status" value="1"/>
</dbReference>
<reference evidence="3 4" key="1">
    <citation type="submission" date="2024-04" db="EMBL/GenBank/DDBJ databases">
        <title>Tritrichomonas musculus Genome.</title>
        <authorList>
            <person name="Alves-Ferreira E."/>
            <person name="Grigg M."/>
            <person name="Lorenzi H."/>
            <person name="Galac M."/>
        </authorList>
    </citation>
    <scope>NUCLEOTIDE SEQUENCE [LARGE SCALE GENOMIC DNA]</scope>
    <source>
        <strain evidence="3 4">EAF2021</strain>
    </source>
</reference>
<feature type="region of interest" description="Disordered" evidence="2">
    <location>
        <begin position="1"/>
        <end position="32"/>
    </location>
</feature>
<evidence type="ECO:0000256" key="2">
    <source>
        <dbReference type="SAM" id="MobiDB-lite"/>
    </source>
</evidence>
<name>A0ABR2KXH6_9EUKA</name>
<evidence type="ECO:0000313" key="4">
    <source>
        <dbReference type="Proteomes" id="UP001470230"/>
    </source>
</evidence>
<feature type="coiled-coil region" evidence="1">
    <location>
        <begin position="797"/>
        <end position="953"/>
    </location>
</feature>
<proteinExistence type="predicted"/>
<sequence>MFESLSDSSHANDGQDSFTTSSSSARQAMKKQQLKELNNELIKENSLLRSQFEEAVEITAQFQDLHQKNQQLLLQIGQLQAEKEDLDHRLEISLATNRELTKRLTDEKKNHTQQNDTNINAMNNEIEKVRDQAKAQLDSVLEELEKVKSIHEKDVLQQKTIVGRLDRVLQSGERYFNKKLSTVDDLILLFEKPQIQNGKIQTSDPVSSAQAPISFASNVNNDALEKKVKHLKSKLRATSHEKDDLEAQLSKLQREASELRNEYSSQIADLQRKVSSINSDKVNLEEQSAAKISSLERQVDQLNKDLAMARSSPFAQIPHPVQPTNSQSVDLRSTHSDNLPKVAKRQSLPEDIDKINNLTQQIDDLSERIKKHENTIADQSKKLATADTTNLQLKMQIENMKTELSTLNSLKDSSAAEIETLRNALHTKQAAINEPIQIPRPPPNVIKYQRAIEDQKQKILALTQQNDKQKKQIEKQDHDLANLRDKLEESNSQIRHISDEFSDYRSKVESKKPLTIEDILPSDAFRCAEFDSQLSTCIQKIATNPSLQPATKIQSCFRAIYGHLSNSLRELQVALDETTKENQFLSSSFNKFIIDLSIALCDQPTTIEDFFKSNGGEKLLQAVADFRVKFDDMKHQSDRLQQIVSHLDQLFPTGIDDPVMQITELKNQYQAQCDAIASKTSNVKRLRRELRELAQSNELLKSDSSQRIEDLTNRLSQATASVTQLERSNETLKKENSRMSAELLEANKNLAAGEEHFRKRQEDDINRLISENNCKYSDLSSKYNHLHQTYSEMVDEYNLQGERVANLESQIDNQKRQLIAKDREVNEFKKQLSDQADHFERRLEDEKRQLTETYKGAIAELTDQCAKHRSDVERMAKSVAENEKQMAISRNECNLMKKHKIKIENEMKSLNAKVERERKLMETNYTAKRIAYESETAQKMNEERQKLEQEKRRICGFGVEAFKMFFNANSSIDEKSFRNVIENARDELTRLTKSDAAVRRIVAARDNQTTEDAVAQVLMASP</sequence>
<feature type="coiled-coil region" evidence="1">
    <location>
        <begin position="445"/>
        <end position="500"/>
    </location>
</feature>
<evidence type="ECO:0000256" key="1">
    <source>
        <dbReference type="SAM" id="Coils"/>
    </source>
</evidence>